<name>A0AC61DHB6_9FIRM</name>
<sequence>MKQVCKYLLLFGITNVSLVLLLILTAQIPRSSIESNSQKSATYLDEKEALFHTVVEGQKLTTIDNYADTILLNIVYSLDVQHPLESVLLASYYKEEWQNANEAYRAAVTKHKPPNQPYTRYWHGQIIFLRPLLLFLDIRGIRWINAVVMTALLSWLGVLLIKKQQKLLLGAFIIGFISVGGVMVPWCLEYISTFILMLGVSIAALFMEDRGDEKLLPLFFTAGMLTSFFDFLTTETITLTMPLVMVLCIRQRKGVLKDFKSGFSLSIKAGALWAGAYALMWLSKWSISTLVLKTNIFKEALEQAQVRAVGDVASSLADQWIGAVFRNIALLVPFNFGKTYGEVILLILGAAFAMFCLLFLYKKKQQETWFLYLMMLIGLVPYIRYSVLSNHSYLHYFFTYRAQIVTVTVLLYAVLSSLDQKLLQKDFKKIKSCIKK</sequence>
<comment type="caution">
    <text evidence="1">The sequence shown here is derived from an EMBL/GenBank/DDBJ whole genome shotgun (WGS) entry which is preliminary data.</text>
</comment>
<dbReference type="Proteomes" id="UP000224460">
    <property type="component" value="Unassembled WGS sequence"/>
</dbReference>
<organism evidence="1 2">
    <name type="scientific">Sporanaerobium hydrogeniformans</name>
    <dbReference type="NCBI Taxonomy" id="3072179"/>
    <lineage>
        <taxon>Bacteria</taxon>
        <taxon>Bacillati</taxon>
        <taxon>Bacillota</taxon>
        <taxon>Clostridia</taxon>
        <taxon>Lachnospirales</taxon>
        <taxon>Lachnospiraceae</taxon>
        <taxon>Sporanaerobium</taxon>
    </lineage>
</organism>
<evidence type="ECO:0000313" key="2">
    <source>
        <dbReference type="Proteomes" id="UP000224460"/>
    </source>
</evidence>
<dbReference type="EMBL" id="PEDL01000001">
    <property type="protein sequence ID" value="PHV72215.1"/>
    <property type="molecule type" value="Genomic_DNA"/>
</dbReference>
<evidence type="ECO:0000313" key="1">
    <source>
        <dbReference type="EMBL" id="PHV72215.1"/>
    </source>
</evidence>
<accession>A0AC61DHB6</accession>
<reference evidence="1" key="1">
    <citation type="submission" date="2017-10" db="EMBL/GenBank/DDBJ databases">
        <title>Genome sequence of cellulolytic Lachnospiraceae bacterium XHS1971 isolated from hotspring sediment.</title>
        <authorList>
            <person name="Vasudevan G."/>
            <person name="Joshi A.J."/>
            <person name="Hivarkar S."/>
            <person name="Lanjekar V.B."/>
            <person name="Dhakephalkar P.K."/>
            <person name="Dagar S."/>
        </authorList>
    </citation>
    <scope>NUCLEOTIDE SEQUENCE</scope>
    <source>
        <strain evidence="1">XHS1971</strain>
    </source>
</reference>
<proteinExistence type="predicted"/>
<protein>
    <submittedName>
        <fullName evidence="1">Uncharacterized protein</fullName>
    </submittedName>
</protein>
<keyword evidence="2" id="KW-1185">Reference proteome</keyword>
<gene>
    <name evidence="1" type="ORF">CS063_01700</name>
</gene>